<dbReference type="GeneID" id="64601222"/>
<organism evidence="1 2">
    <name type="scientific">Suillus plorans</name>
    <dbReference type="NCBI Taxonomy" id="116603"/>
    <lineage>
        <taxon>Eukaryota</taxon>
        <taxon>Fungi</taxon>
        <taxon>Dikarya</taxon>
        <taxon>Basidiomycota</taxon>
        <taxon>Agaricomycotina</taxon>
        <taxon>Agaricomycetes</taxon>
        <taxon>Agaricomycetidae</taxon>
        <taxon>Boletales</taxon>
        <taxon>Suillineae</taxon>
        <taxon>Suillaceae</taxon>
        <taxon>Suillus</taxon>
    </lineage>
</organism>
<dbReference type="EMBL" id="JABBWE010000077">
    <property type="protein sequence ID" value="KAG1787605.1"/>
    <property type="molecule type" value="Genomic_DNA"/>
</dbReference>
<evidence type="ECO:0000313" key="2">
    <source>
        <dbReference type="Proteomes" id="UP000719766"/>
    </source>
</evidence>
<name>A0A9P7AF79_9AGAM</name>
<protein>
    <submittedName>
        <fullName evidence="1">Uncharacterized protein</fullName>
    </submittedName>
</protein>
<dbReference type="AlphaFoldDB" id="A0A9P7AF79"/>
<reference evidence="1" key="1">
    <citation type="journal article" date="2020" name="New Phytol.">
        <title>Comparative genomics reveals dynamic genome evolution in host specialist ectomycorrhizal fungi.</title>
        <authorList>
            <person name="Lofgren L.A."/>
            <person name="Nguyen N.H."/>
            <person name="Vilgalys R."/>
            <person name="Ruytinx J."/>
            <person name="Liao H.L."/>
            <person name="Branco S."/>
            <person name="Kuo A."/>
            <person name="LaButti K."/>
            <person name="Lipzen A."/>
            <person name="Andreopoulos W."/>
            <person name="Pangilinan J."/>
            <person name="Riley R."/>
            <person name="Hundley H."/>
            <person name="Na H."/>
            <person name="Barry K."/>
            <person name="Grigoriev I.V."/>
            <person name="Stajich J.E."/>
            <person name="Kennedy P.G."/>
        </authorList>
    </citation>
    <scope>NUCLEOTIDE SEQUENCE</scope>
    <source>
        <strain evidence="1">S12</strain>
    </source>
</reference>
<dbReference type="Proteomes" id="UP000719766">
    <property type="component" value="Unassembled WGS sequence"/>
</dbReference>
<sequence length="282" mass="31876">MSRNSQNDVDARYTNIEAAPAILGNGLGLELFGHRFGGCPKVAAHNFKSFPRWRNLNHFDQVVSISFADGMKYEDISKLIVFAAHNVFKCDPDPQVYLLLHCIRSYMEFNTYASLEVHTKGTIRDGRNMLLELTELMDIYIKDTADLSEKSWNFPKMHLSAHLFNDMEAKGVTRNYNTKPNEKMHSPLKDAYQDHTNFKNFAEQILQYNHDSLVAEYICSKMECLDVQNLGSSVMPDPLEADSDGLESTEPTDIQHFSIGSQQATKSFADIKAANTGDTAFD</sequence>
<gene>
    <name evidence="1" type="ORF">HD556DRAFT_1448615</name>
</gene>
<keyword evidence="2" id="KW-1185">Reference proteome</keyword>
<dbReference type="RefSeq" id="XP_041154936.1">
    <property type="nucleotide sequence ID" value="XM_041307458.1"/>
</dbReference>
<comment type="caution">
    <text evidence="1">The sequence shown here is derived from an EMBL/GenBank/DDBJ whole genome shotgun (WGS) entry which is preliminary data.</text>
</comment>
<evidence type="ECO:0000313" key="1">
    <source>
        <dbReference type="EMBL" id="KAG1787605.1"/>
    </source>
</evidence>
<accession>A0A9P7AF79</accession>
<dbReference type="OrthoDB" id="2687248at2759"/>
<proteinExistence type="predicted"/>